<protein>
    <submittedName>
        <fullName evidence="1">Transposase ISA1083-3, ISORF2</fullName>
    </submittedName>
</protein>
<accession>F7XQJ3</accession>
<reference evidence="1" key="1">
    <citation type="submission" date="2010-07" db="EMBL/GenBank/DDBJ databases">
        <title>The complete genome of Methanosalsum zhilinae DSM 4017.</title>
        <authorList>
            <consortium name="US DOE Joint Genome Institute (JGI-PGF)"/>
            <person name="Lucas S."/>
            <person name="Copeland A."/>
            <person name="Lapidus A."/>
            <person name="Glavina del Rio T."/>
            <person name="Dalin E."/>
            <person name="Tice H."/>
            <person name="Bruce D."/>
            <person name="Goodwin L."/>
            <person name="Pitluck S."/>
            <person name="Kyrpides N."/>
            <person name="Mavromatis K."/>
            <person name="Ovchinnikova G."/>
            <person name="Daligault H."/>
            <person name="Detter J.C."/>
            <person name="Han C."/>
            <person name="Tapia R."/>
            <person name="Larimer F."/>
            <person name="Land M."/>
            <person name="Hauser L."/>
            <person name="Markowitz V."/>
            <person name="Cheng J.-F."/>
            <person name="Hugenholtz P."/>
            <person name="Woyke T."/>
            <person name="Wu D."/>
            <person name="Spring S."/>
            <person name="Schueler E."/>
            <person name="Brambilla E."/>
            <person name="Klenk H.-P."/>
            <person name="Eisen J.A."/>
        </authorList>
    </citation>
    <scope>NUCLEOTIDE SEQUENCE</scope>
    <source>
        <strain evidence="1">DSM 4017</strain>
    </source>
</reference>
<proteinExistence type="predicted"/>
<dbReference type="SUPFAM" id="SSF46689">
    <property type="entry name" value="Homeodomain-like"/>
    <property type="match status" value="1"/>
</dbReference>
<dbReference type="AlphaFoldDB" id="F7XQJ3"/>
<dbReference type="GeneID" id="10822239"/>
<dbReference type="Proteomes" id="UP000006622">
    <property type="component" value="Chromosome"/>
</dbReference>
<organism evidence="1 2">
    <name type="scientific">Methanosalsum zhilinae (strain DSM 4017 / NBRC 107636 / OCM 62 / WeN5)</name>
    <name type="common">Methanohalophilus zhilinae</name>
    <dbReference type="NCBI Taxonomy" id="679901"/>
    <lineage>
        <taxon>Archaea</taxon>
        <taxon>Methanobacteriati</taxon>
        <taxon>Methanobacteriota</taxon>
        <taxon>Stenosarchaea group</taxon>
        <taxon>Methanomicrobia</taxon>
        <taxon>Methanosarcinales</taxon>
        <taxon>Methanosarcinaceae</taxon>
        <taxon>Methanosalsum</taxon>
    </lineage>
</organism>
<keyword evidence="2" id="KW-1185">Reference proteome</keyword>
<dbReference type="Pfam" id="PF13565">
    <property type="entry name" value="HTH_32"/>
    <property type="match status" value="1"/>
</dbReference>
<evidence type="ECO:0000313" key="2">
    <source>
        <dbReference type="Proteomes" id="UP000006622"/>
    </source>
</evidence>
<dbReference type="RefSeq" id="WP_013897934.1">
    <property type="nucleotide sequence ID" value="NC_015676.1"/>
</dbReference>
<dbReference type="HOGENOM" id="CLU_056788_3_1_2"/>
<dbReference type="KEGG" id="mzh:Mzhil_0628"/>
<dbReference type="OrthoDB" id="195008at2157"/>
<evidence type="ECO:0000313" key="1">
    <source>
        <dbReference type="EMBL" id="AEH60495.1"/>
    </source>
</evidence>
<dbReference type="InterPro" id="IPR009057">
    <property type="entry name" value="Homeodomain-like_sf"/>
</dbReference>
<dbReference type="STRING" id="679901.Mzhil_0628"/>
<sequence>MAKKEIYPIYEKMSRDDLDKRIKYIEKMVKVLDRLKFVRYRYKGYSVEDSCERVGISKMMGYTWQKRWNRDGYVGLIPRYSGGRPSKLNQQQKEELQIILKQGVELTTVEIKDLIEEKYGVAYSLKQIRVIVKDLKSS</sequence>
<dbReference type="EMBL" id="CP002101">
    <property type="protein sequence ID" value="AEH60495.1"/>
    <property type="molecule type" value="Genomic_DNA"/>
</dbReference>
<name>F7XQJ3_METZD</name>
<gene>
    <name evidence="1" type="ordered locus">Mzhil_0628</name>
</gene>